<organism evidence="16 17">
    <name type="scientific">Corynebacterium alimapuense</name>
    <dbReference type="NCBI Taxonomy" id="1576874"/>
    <lineage>
        <taxon>Bacteria</taxon>
        <taxon>Bacillati</taxon>
        <taxon>Actinomycetota</taxon>
        <taxon>Actinomycetes</taxon>
        <taxon>Mycobacteriales</taxon>
        <taxon>Corynebacteriaceae</taxon>
        <taxon>Corynebacterium</taxon>
    </lineage>
</organism>
<evidence type="ECO:0000256" key="4">
    <source>
        <dbReference type="ARBA" id="ARBA00012037"/>
    </source>
</evidence>
<feature type="transmembrane region" description="Helical" evidence="13">
    <location>
        <begin position="222"/>
        <end position="239"/>
    </location>
</feature>
<accession>A0A3M8K5Y5</accession>
<evidence type="ECO:0000256" key="8">
    <source>
        <dbReference type="ARBA" id="ARBA00022692"/>
    </source>
</evidence>
<name>A0A3M8K5Y5_9CORY</name>
<keyword evidence="6" id="KW-1003">Cell membrane</keyword>
<feature type="transmembrane region" description="Helical" evidence="13">
    <location>
        <begin position="48"/>
        <end position="74"/>
    </location>
</feature>
<dbReference type="GO" id="GO:0016757">
    <property type="term" value="F:glycosyltransferase activity"/>
    <property type="evidence" value="ECO:0007669"/>
    <property type="project" value="InterPro"/>
</dbReference>
<feature type="domain" description="Arabinofuranosyltransferase AftA C-terminal" evidence="14">
    <location>
        <begin position="482"/>
        <end position="663"/>
    </location>
</feature>
<evidence type="ECO:0000256" key="13">
    <source>
        <dbReference type="SAM" id="Phobius"/>
    </source>
</evidence>
<comment type="caution">
    <text evidence="16">The sequence shown here is derived from an EMBL/GenBank/DDBJ whole genome shotgun (WGS) entry which is preliminary data.</text>
</comment>
<feature type="transmembrane region" description="Helical" evidence="13">
    <location>
        <begin position="314"/>
        <end position="337"/>
    </location>
</feature>
<evidence type="ECO:0000259" key="14">
    <source>
        <dbReference type="Pfam" id="PF12249"/>
    </source>
</evidence>
<comment type="subcellular location">
    <subcellularLocation>
        <location evidence="1">Cell membrane</location>
        <topology evidence="1">Multi-pass membrane protein</topology>
    </subcellularLocation>
</comment>
<evidence type="ECO:0000256" key="3">
    <source>
        <dbReference type="ARBA" id="ARBA00009655"/>
    </source>
</evidence>
<evidence type="ECO:0000256" key="5">
    <source>
        <dbReference type="ARBA" id="ARBA00020482"/>
    </source>
</evidence>
<evidence type="ECO:0000313" key="16">
    <source>
        <dbReference type="EMBL" id="RNE48279.1"/>
    </source>
</evidence>
<keyword evidence="9 13" id="KW-1133">Transmembrane helix</keyword>
<feature type="transmembrane region" description="Helical" evidence="13">
    <location>
        <begin position="12"/>
        <end position="36"/>
    </location>
</feature>
<evidence type="ECO:0000256" key="10">
    <source>
        <dbReference type="ARBA" id="ARBA00023136"/>
    </source>
</evidence>
<feature type="transmembrane region" description="Helical" evidence="13">
    <location>
        <begin position="288"/>
        <end position="307"/>
    </location>
</feature>
<feature type="transmembrane region" description="Helical" evidence="13">
    <location>
        <begin position="396"/>
        <end position="421"/>
    </location>
</feature>
<keyword evidence="17" id="KW-1185">Reference proteome</keyword>
<dbReference type="InterPro" id="IPR020959">
    <property type="entry name" value="ArabinofuranosylTrfase_AftA_C"/>
</dbReference>
<keyword evidence="8 13" id="KW-0812">Transmembrane</keyword>
<dbReference type="Pfam" id="PF12250">
    <property type="entry name" value="AftA_N"/>
    <property type="match status" value="1"/>
</dbReference>
<comment type="similarity">
    <text evidence="3">Belongs to the glycosyltransferase 85 family.</text>
</comment>
<feature type="transmembrane region" description="Helical" evidence="13">
    <location>
        <begin position="109"/>
        <end position="129"/>
    </location>
</feature>
<comment type="pathway">
    <text evidence="2">Cell wall biogenesis; cell wall polysaccharide biosynthesis.</text>
</comment>
<dbReference type="OrthoDB" id="4775300at2"/>
<evidence type="ECO:0000256" key="6">
    <source>
        <dbReference type="ARBA" id="ARBA00022475"/>
    </source>
</evidence>
<dbReference type="GO" id="GO:0044038">
    <property type="term" value="P:cell wall macromolecule biosynthetic process"/>
    <property type="evidence" value="ECO:0007669"/>
    <property type="project" value="InterPro"/>
</dbReference>
<dbReference type="GO" id="GO:0045227">
    <property type="term" value="P:capsule polysaccharide biosynthetic process"/>
    <property type="evidence" value="ECO:0007669"/>
    <property type="project" value="UniProtKB-UniPathway"/>
</dbReference>
<dbReference type="InterPro" id="IPR020963">
    <property type="entry name" value="ArabinofuranosylTrfase_AftA_N"/>
</dbReference>
<evidence type="ECO:0000313" key="17">
    <source>
        <dbReference type="Proteomes" id="UP000266975"/>
    </source>
</evidence>
<evidence type="ECO:0000259" key="15">
    <source>
        <dbReference type="Pfam" id="PF12250"/>
    </source>
</evidence>
<comment type="catalytic activity">
    <reaction evidence="12">
        <text>Adds an alpha-D-arabinofuranosyl group from trans,octacis-decaprenylphospho-beta-D-arabinofuranose at the 5-O-position of the eighth, tenth and twelfth galactofuranose unit of the galactofuranan chain of [beta-D-galactofuranosyl-(1-&gt;5)-beta-D-galactofuranosyl-(1-&gt;6)]14-beta-D-galactofuranosyl-(1-&gt;5)-beta-D-galactofuranosyl-(1-&gt;4)-alpha-L-rhamnopyranosyl-(1-&gt;3)-N-acetyl-alpha-D-glucosaminyl-diphospho-trans,octacis-decaprenol.</text>
        <dbReference type="EC" id="2.4.2.46"/>
    </reaction>
</comment>
<keyword evidence="7" id="KW-0808">Transferase</keyword>
<feature type="transmembrane region" description="Helical" evidence="13">
    <location>
        <begin position="365"/>
        <end position="384"/>
    </location>
</feature>
<evidence type="ECO:0000256" key="1">
    <source>
        <dbReference type="ARBA" id="ARBA00004651"/>
    </source>
</evidence>
<evidence type="ECO:0000256" key="11">
    <source>
        <dbReference type="ARBA" id="ARBA00033184"/>
    </source>
</evidence>
<sequence>MEDYTSDLVSRKATVAGIIAAGLGGGAFVLLAWFVLRLTSLPAFTTSNVTLALATAGTVATIVVVGVLITLWLLDEQRAPRWWASKPKALPAAEPDAELEIRRPRWRVVLTYLVSYLSPAALMISTTAIPLSATRLYLDGVQVDQVFRTQFLTRMATTWSNADMNYLDLPSYYPLGWFWGGGRLANLLGISGWEVYQPWAMISIAAAACMLVPIWQRLTGSLAVATGIALVSMCVVLVMSPEEPYGAIVALGAPAAALLARRALLGSWFSSVALTLYLGFSATMYTLFTGAVAVSVVVIALIFTLLHSRTLKPLLHLTVIGFGSIFIALVAWGPYLWMVVTGHPHSASTAPDYLPLTGAQIPLPFLAPSIIGLLCLIGLVYLLLRIVDQDVQAMAIALFSFYLWALASMVATLIGTTLLGFRIDMLIVLQLSTAGVLALAELRLVGISRLYPDRFSAKVRRSMTTIMVIILCASGVHYAQNIPIENQTAIDHAYTNTDGFGERADRYAPDAGRYYAEINEEISAQGYVTEDTVMLTDEFNLMAFNPYLGFQGFTSHYANPLGEFEERNSTIQGWADGSWDELSEPADFLGALEQSPWRAPDVFVLRGDLEDQESGWQTHLSEDIYPSNPNIRYRAIQFNPDVFLDSPQEWKVSQIGPFVVATRVNP</sequence>
<evidence type="ECO:0000256" key="2">
    <source>
        <dbReference type="ARBA" id="ARBA00004776"/>
    </source>
</evidence>
<evidence type="ECO:0000256" key="12">
    <source>
        <dbReference type="ARBA" id="ARBA00034030"/>
    </source>
</evidence>
<evidence type="ECO:0000256" key="7">
    <source>
        <dbReference type="ARBA" id="ARBA00022679"/>
    </source>
</evidence>
<evidence type="ECO:0000256" key="9">
    <source>
        <dbReference type="ARBA" id="ARBA00022989"/>
    </source>
</evidence>
<reference evidence="16 17" key="1">
    <citation type="submission" date="2018-02" db="EMBL/GenBank/DDBJ databases">
        <title>Corynebacterium alimpuense sp. nov., a marine obligate actinomycete isolated from sediments of Valparaiso bay, Chile.</title>
        <authorList>
            <person name="Claverias F."/>
            <person name="Gonzales-Siles L."/>
            <person name="Salva-Serra F."/>
            <person name="Inganaes E."/>
            <person name="Molin K."/>
            <person name="Cumsille A."/>
            <person name="Undabarrena A."/>
            <person name="Couve E."/>
            <person name="Moore E.R.B."/>
            <person name="Gomila M."/>
            <person name="Camara B."/>
        </authorList>
    </citation>
    <scope>NUCLEOTIDE SEQUENCE [LARGE SCALE GENOMIC DNA]</scope>
    <source>
        <strain evidence="16 17">CCUG 69366</strain>
    </source>
</reference>
<keyword evidence="10 13" id="KW-0472">Membrane</keyword>
<feature type="transmembrane region" description="Helical" evidence="13">
    <location>
        <begin position="196"/>
        <end position="215"/>
    </location>
</feature>
<dbReference type="EC" id="2.4.2.46" evidence="4"/>
<feature type="domain" description="Arabinofuranosyltransferase AftA N-terminal" evidence="15">
    <location>
        <begin position="18"/>
        <end position="473"/>
    </location>
</feature>
<dbReference type="EMBL" id="PTJO01000006">
    <property type="protein sequence ID" value="RNE48279.1"/>
    <property type="molecule type" value="Genomic_DNA"/>
</dbReference>
<dbReference type="UniPathway" id="UPA00963"/>
<gene>
    <name evidence="16" type="ORF">C5L39_10135</name>
</gene>
<proteinExistence type="inferred from homology"/>
<dbReference type="AlphaFoldDB" id="A0A3M8K5Y5"/>
<dbReference type="Pfam" id="PF12249">
    <property type="entry name" value="AftA_C"/>
    <property type="match status" value="1"/>
</dbReference>
<dbReference type="GO" id="GO:0005886">
    <property type="term" value="C:plasma membrane"/>
    <property type="evidence" value="ECO:0007669"/>
    <property type="project" value="UniProtKB-SubCell"/>
</dbReference>
<dbReference type="Proteomes" id="UP000266975">
    <property type="component" value="Unassembled WGS sequence"/>
</dbReference>
<protein>
    <recommendedName>
        <fullName evidence="5">Galactan 5-O-arabinofuranosyltransferase</fullName>
        <ecNumber evidence="4">2.4.2.46</ecNumber>
    </recommendedName>
    <alternativeName>
        <fullName evidence="11">Arabinofuranosyltransferase AftA</fullName>
    </alternativeName>
</protein>